<evidence type="ECO:0000256" key="3">
    <source>
        <dbReference type="SAM" id="MobiDB-lite"/>
    </source>
</evidence>
<feature type="compositionally biased region" description="Basic and acidic residues" evidence="3">
    <location>
        <begin position="388"/>
        <end position="414"/>
    </location>
</feature>
<keyword evidence="4" id="KW-0472">Membrane</keyword>
<dbReference type="STRING" id="5722.A2EB59"/>
<accession>A2EB59</accession>
<keyword evidence="2" id="KW-0732">Signal</keyword>
<feature type="region of interest" description="Disordered" evidence="3">
    <location>
        <begin position="384"/>
        <end position="414"/>
    </location>
</feature>
<evidence type="ECO:0000259" key="5">
    <source>
        <dbReference type="PROSITE" id="PS51352"/>
    </source>
</evidence>
<dbReference type="Pfam" id="PF00085">
    <property type="entry name" value="Thioredoxin"/>
    <property type="match status" value="1"/>
</dbReference>
<reference evidence="6" key="1">
    <citation type="submission" date="2006-10" db="EMBL/GenBank/DDBJ databases">
        <authorList>
            <person name="Amadeo P."/>
            <person name="Zhao Q."/>
            <person name="Wortman J."/>
            <person name="Fraser-Liggett C."/>
            <person name="Carlton J."/>
        </authorList>
    </citation>
    <scope>NUCLEOTIDE SEQUENCE</scope>
    <source>
        <strain evidence="6">G3</strain>
    </source>
</reference>
<dbReference type="GO" id="GO:0005783">
    <property type="term" value="C:endoplasmic reticulum"/>
    <property type="evidence" value="ECO:0000318"/>
    <property type="project" value="GO_Central"/>
</dbReference>
<dbReference type="InterPro" id="IPR036249">
    <property type="entry name" value="Thioredoxin-like_sf"/>
</dbReference>
<protein>
    <submittedName>
        <fullName evidence="6">Thioredoxin family protein</fullName>
    </submittedName>
</protein>
<dbReference type="PANTHER" id="PTHR45672">
    <property type="entry name" value="PROTEIN DISULFIDE-ISOMERASE C17H9.14C-RELATED"/>
    <property type="match status" value="1"/>
</dbReference>
<evidence type="ECO:0000256" key="2">
    <source>
        <dbReference type="ARBA" id="ARBA00022729"/>
    </source>
</evidence>
<dbReference type="KEGG" id="tva:4768036"/>
<sequence>MFLFLCFGRVSCSFNLTQENYTQYMESPDRKPVLIKFWATWCNHCKEFAPYWDEFVAEDHDFDVAQVECASNPEICKNFGRNGYPAVMWFNPGDKRGVKWVVVHNVRQLDNFCLKMKHFPIRIITLDDIDSMKEVVVSTKFLLVTNSQESREFQQLKAIAEDYKHFSTEFYAIITDNYTTSLQAFTANSAEQMYSGDYSNESLTEFIHMHLFPFLSYYVPEIAHFHYYYNMTSLIVFAQKKFSKTTIETASKISKYFPAHVISCNRNPYICRYVFVGPKTRYMIYDQRNFKYWMHDEGEQETVLEWVDDVRNNRIPYSGPGNGTFSFVWQKIHHIYAAELLVPILLGLSILGIIVIVILIIKIIRLSKKQKEMRQARLLKKQQAAAAQKKDGEEKKDEKEKKSDEGEPTKLKED</sequence>
<dbReference type="Gene3D" id="3.40.30.10">
    <property type="entry name" value="Glutaredoxin"/>
    <property type="match status" value="1"/>
</dbReference>
<name>A2EB59_TRIV3</name>
<dbReference type="AlphaFoldDB" id="A2EB59"/>
<dbReference type="EMBL" id="DS113344">
    <property type="protein sequence ID" value="EAY10105.1"/>
    <property type="molecule type" value="Genomic_DNA"/>
</dbReference>
<dbReference type="eggNOG" id="KOG0191">
    <property type="taxonomic scope" value="Eukaryota"/>
</dbReference>
<feature type="domain" description="Thioredoxin" evidence="5">
    <location>
        <begin position="5"/>
        <end position="164"/>
    </location>
</feature>
<organism evidence="6 7">
    <name type="scientific">Trichomonas vaginalis (strain ATCC PRA-98 / G3)</name>
    <dbReference type="NCBI Taxonomy" id="412133"/>
    <lineage>
        <taxon>Eukaryota</taxon>
        <taxon>Metamonada</taxon>
        <taxon>Parabasalia</taxon>
        <taxon>Trichomonadida</taxon>
        <taxon>Trichomonadidae</taxon>
        <taxon>Trichomonas</taxon>
    </lineage>
</organism>
<dbReference type="InterPro" id="IPR013766">
    <property type="entry name" value="Thioredoxin_domain"/>
</dbReference>
<dbReference type="PROSITE" id="PS51352">
    <property type="entry name" value="THIOREDOXIN_2"/>
    <property type="match status" value="1"/>
</dbReference>
<evidence type="ECO:0000313" key="6">
    <source>
        <dbReference type="EMBL" id="EAY10105.1"/>
    </source>
</evidence>
<gene>
    <name evidence="6" type="ORF">TVAG_274680</name>
</gene>
<dbReference type="SUPFAM" id="SSF52833">
    <property type="entry name" value="Thioredoxin-like"/>
    <property type="match status" value="1"/>
</dbReference>
<dbReference type="VEuPathDB" id="TrichDB:TVAGG3_0354320"/>
<dbReference type="CDD" id="cd02961">
    <property type="entry name" value="PDI_a_family"/>
    <property type="match status" value="1"/>
</dbReference>
<evidence type="ECO:0000313" key="7">
    <source>
        <dbReference type="Proteomes" id="UP000001542"/>
    </source>
</evidence>
<keyword evidence="4" id="KW-0812">Transmembrane</keyword>
<evidence type="ECO:0000256" key="4">
    <source>
        <dbReference type="SAM" id="Phobius"/>
    </source>
</evidence>
<dbReference type="Proteomes" id="UP000001542">
    <property type="component" value="Unassembled WGS sequence"/>
</dbReference>
<comment type="similarity">
    <text evidence="1">Belongs to the protein disulfide isomerase family.</text>
</comment>
<evidence type="ECO:0000256" key="1">
    <source>
        <dbReference type="ARBA" id="ARBA00006347"/>
    </source>
</evidence>
<dbReference type="VEuPathDB" id="TrichDB:TVAG_274680"/>
<reference evidence="6" key="2">
    <citation type="journal article" date="2007" name="Science">
        <title>Draft genome sequence of the sexually transmitted pathogen Trichomonas vaginalis.</title>
        <authorList>
            <person name="Carlton J.M."/>
            <person name="Hirt R.P."/>
            <person name="Silva J.C."/>
            <person name="Delcher A.L."/>
            <person name="Schatz M."/>
            <person name="Zhao Q."/>
            <person name="Wortman J.R."/>
            <person name="Bidwell S.L."/>
            <person name="Alsmark U.C.M."/>
            <person name="Besteiro S."/>
            <person name="Sicheritz-Ponten T."/>
            <person name="Noel C.J."/>
            <person name="Dacks J.B."/>
            <person name="Foster P.G."/>
            <person name="Simillion C."/>
            <person name="Van de Peer Y."/>
            <person name="Miranda-Saavedra D."/>
            <person name="Barton G.J."/>
            <person name="Westrop G.D."/>
            <person name="Mueller S."/>
            <person name="Dessi D."/>
            <person name="Fiori P.L."/>
            <person name="Ren Q."/>
            <person name="Paulsen I."/>
            <person name="Zhang H."/>
            <person name="Bastida-Corcuera F.D."/>
            <person name="Simoes-Barbosa A."/>
            <person name="Brown M.T."/>
            <person name="Hayes R.D."/>
            <person name="Mukherjee M."/>
            <person name="Okumura C.Y."/>
            <person name="Schneider R."/>
            <person name="Smith A.J."/>
            <person name="Vanacova S."/>
            <person name="Villalvazo M."/>
            <person name="Haas B.J."/>
            <person name="Pertea M."/>
            <person name="Feldblyum T.V."/>
            <person name="Utterback T.R."/>
            <person name="Shu C.L."/>
            <person name="Osoegawa K."/>
            <person name="de Jong P.J."/>
            <person name="Hrdy I."/>
            <person name="Horvathova L."/>
            <person name="Zubacova Z."/>
            <person name="Dolezal P."/>
            <person name="Malik S.B."/>
            <person name="Logsdon J.M. Jr."/>
            <person name="Henze K."/>
            <person name="Gupta A."/>
            <person name="Wang C.C."/>
            <person name="Dunne R.L."/>
            <person name="Upcroft J.A."/>
            <person name="Upcroft P."/>
            <person name="White O."/>
            <person name="Salzberg S.L."/>
            <person name="Tang P."/>
            <person name="Chiu C.-H."/>
            <person name="Lee Y.-S."/>
            <person name="Embley T.M."/>
            <person name="Coombs G.H."/>
            <person name="Mottram J.C."/>
            <person name="Tachezy J."/>
            <person name="Fraser-Liggett C.M."/>
            <person name="Johnson P.J."/>
        </authorList>
    </citation>
    <scope>NUCLEOTIDE SEQUENCE [LARGE SCALE GENOMIC DNA]</scope>
    <source>
        <strain evidence="6">G3</strain>
    </source>
</reference>
<dbReference type="InParanoid" id="A2EB59"/>
<dbReference type="RefSeq" id="XP_001322328.1">
    <property type="nucleotide sequence ID" value="XM_001322293.1"/>
</dbReference>
<keyword evidence="7" id="KW-1185">Reference proteome</keyword>
<proteinExistence type="inferred from homology"/>
<dbReference type="SMR" id="A2EB59"/>
<dbReference type="GO" id="GO:0006457">
    <property type="term" value="P:protein folding"/>
    <property type="evidence" value="ECO:0000318"/>
    <property type="project" value="GO_Central"/>
</dbReference>
<dbReference type="OrthoDB" id="72053at2759"/>
<dbReference type="PANTHER" id="PTHR45672:SF3">
    <property type="entry name" value="THIOREDOXIN DOMAIN-CONTAINING PROTEIN 5"/>
    <property type="match status" value="1"/>
</dbReference>
<keyword evidence="4" id="KW-1133">Transmembrane helix</keyword>
<dbReference type="GO" id="GO:0003756">
    <property type="term" value="F:protein disulfide isomerase activity"/>
    <property type="evidence" value="ECO:0000318"/>
    <property type="project" value="GO_Central"/>
</dbReference>
<dbReference type="InterPro" id="IPR051063">
    <property type="entry name" value="PDI"/>
</dbReference>
<feature type="transmembrane region" description="Helical" evidence="4">
    <location>
        <begin position="340"/>
        <end position="364"/>
    </location>
</feature>